<evidence type="ECO:0000256" key="8">
    <source>
        <dbReference type="SAM" id="Phobius"/>
    </source>
</evidence>
<protein>
    <submittedName>
        <fullName evidence="9">Iron complex transport system permease protein</fullName>
    </submittedName>
</protein>
<proteinExistence type="inferred from homology"/>
<feature type="transmembrane region" description="Helical" evidence="8">
    <location>
        <begin position="86"/>
        <end position="105"/>
    </location>
</feature>
<comment type="caution">
    <text evidence="9">The sequence shown here is derived from an EMBL/GenBank/DDBJ whole genome shotgun (WGS) entry which is preliminary data.</text>
</comment>
<dbReference type="EMBL" id="SLXQ01000004">
    <property type="protein sequence ID" value="TCP53635.1"/>
    <property type="molecule type" value="Genomic_DNA"/>
</dbReference>
<dbReference type="Gene3D" id="1.10.3470.10">
    <property type="entry name" value="ABC transporter involved in vitamin B12 uptake, BtuC"/>
    <property type="match status" value="1"/>
</dbReference>
<dbReference type="CDD" id="cd06550">
    <property type="entry name" value="TM_ABC_iron-siderophores_like"/>
    <property type="match status" value="1"/>
</dbReference>
<evidence type="ECO:0000256" key="2">
    <source>
        <dbReference type="ARBA" id="ARBA00007935"/>
    </source>
</evidence>
<feature type="transmembrane region" description="Helical" evidence="8">
    <location>
        <begin position="142"/>
        <end position="160"/>
    </location>
</feature>
<feature type="transmembrane region" description="Helical" evidence="8">
    <location>
        <begin position="329"/>
        <end position="346"/>
    </location>
</feature>
<gene>
    <name evidence="9" type="ORF">EV191_104202</name>
</gene>
<name>A0A4R2R2H3_9PSEU</name>
<dbReference type="InterPro" id="IPR037294">
    <property type="entry name" value="ABC_BtuC-like"/>
</dbReference>
<feature type="transmembrane region" description="Helical" evidence="8">
    <location>
        <begin position="117"/>
        <end position="135"/>
    </location>
</feature>
<evidence type="ECO:0000256" key="3">
    <source>
        <dbReference type="ARBA" id="ARBA00022448"/>
    </source>
</evidence>
<keyword evidence="6 8" id="KW-1133">Transmembrane helix</keyword>
<evidence type="ECO:0000256" key="5">
    <source>
        <dbReference type="ARBA" id="ARBA00022692"/>
    </source>
</evidence>
<feature type="transmembrane region" description="Helical" evidence="8">
    <location>
        <begin position="30"/>
        <end position="51"/>
    </location>
</feature>
<dbReference type="InterPro" id="IPR000522">
    <property type="entry name" value="ABC_transptr_permease_BtuC"/>
</dbReference>
<evidence type="ECO:0000256" key="1">
    <source>
        <dbReference type="ARBA" id="ARBA00004651"/>
    </source>
</evidence>
<comment type="similarity">
    <text evidence="2">Belongs to the binding-protein-dependent transport system permease family. FecCD subfamily.</text>
</comment>
<dbReference type="GO" id="GO:0005886">
    <property type="term" value="C:plasma membrane"/>
    <property type="evidence" value="ECO:0007669"/>
    <property type="project" value="UniProtKB-SubCell"/>
</dbReference>
<reference evidence="9 10" key="1">
    <citation type="submission" date="2019-03" db="EMBL/GenBank/DDBJ databases">
        <title>Genomic Encyclopedia of Type Strains, Phase IV (KMG-IV): sequencing the most valuable type-strain genomes for metagenomic binning, comparative biology and taxonomic classification.</title>
        <authorList>
            <person name="Goeker M."/>
        </authorList>
    </citation>
    <scope>NUCLEOTIDE SEQUENCE [LARGE SCALE GENOMIC DNA]</scope>
    <source>
        <strain evidence="9 10">DSM 45765</strain>
    </source>
</reference>
<evidence type="ECO:0000256" key="6">
    <source>
        <dbReference type="ARBA" id="ARBA00022989"/>
    </source>
</evidence>
<keyword evidence="4" id="KW-1003">Cell membrane</keyword>
<dbReference type="GO" id="GO:0033214">
    <property type="term" value="P:siderophore-iron import into cell"/>
    <property type="evidence" value="ECO:0007669"/>
    <property type="project" value="TreeGrafter"/>
</dbReference>
<dbReference type="Proteomes" id="UP000294911">
    <property type="component" value="Unassembled WGS sequence"/>
</dbReference>
<dbReference type="Pfam" id="PF01032">
    <property type="entry name" value="FecCD"/>
    <property type="match status" value="1"/>
</dbReference>
<accession>A0A4R2R2H3</accession>
<keyword evidence="5 8" id="KW-0812">Transmembrane</keyword>
<comment type="subcellular location">
    <subcellularLocation>
        <location evidence="1">Cell membrane</location>
        <topology evidence="1">Multi-pass membrane protein</topology>
    </subcellularLocation>
</comment>
<evidence type="ECO:0000256" key="7">
    <source>
        <dbReference type="ARBA" id="ARBA00023136"/>
    </source>
</evidence>
<feature type="transmembrane region" description="Helical" evidence="8">
    <location>
        <begin position="216"/>
        <end position="238"/>
    </location>
</feature>
<sequence length="354" mass="36980">MPVVEVRRVAGRTAFRLGRHSVSGQLHPRTWLVCLVLAVASFLVFSAGIAIGDYPLGFVDVVRALAGGGDSYALFVVQELRVPRSVVALLVGVALGMSGAILQTITRNPLASPDMIGITHGAGFAVVSGIVLGFGSGLGTQVLGLAGGFAAALLVYLLAWRRGTTGYRIVLIGIGVSWTCIAAIDYLMTRAYEYEAQQAMGWLVGNLNGRDYDQALPLLIALLVLVPATLLLTRWMRVLQLGDETASGLGTPVQLTRFALLLTAVGLAAFATAAAGPVLFVALAAPQIARLLCRTSAPPPVAAALTGALLVLASDLVARQLLADAELPVGIVTGAFGAAFLMWLLARINRQRFG</sequence>
<evidence type="ECO:0000313" key="9">
    <source>
        <dbReference type="EMBL" id="TCP53635.1"/>
    </source>
</evidence>
<dbReference type="PANTHER" id="PTHR30472">
    <property type="entry name" value="FERRIC ENTEROBACTIN TRANSPORT SYSTEM PERMEASE PROTEIN"/>
    <property type="match status" value="1"/>
</dbReference>
<keyword evidence="3" id="KW-0813">Transport</keyword>
<organism evidence="9 10">
    <name type="scientific">Tamaricihabitans halophyticus</name>
    <dbReference type="NCBI Taxonomy" id="1262583"/>
    <lineage>
        <taxon>Bacteria</taxon>
        <taxon>Bacillati</taxon>
        <taxon>Actinomycetota</taxon>
        <taxon>Actinomycetes</taxon>
        <taxon>Pseudonocardiales</taxon>
        <taxon>Pseudonocardiaceae</taxon>
        <taxon>Tamaricihabitans</taxon>
    </lineage>
</organism>
<dbReference type="GO" id="GO:0022857">
    <property type="term" value="F:transmembrane transporter activity"/>
    <property type="evidence" value="ECO:0007669"/>
    <property type="project" value="InterPro"/>
</dbReference>
<evidence type="ECO:0000256" key="4">
    <source>
        <dbReference type="ARBA" id="ARBA00022475"/>
    </source>
</evidence>
<evidence type="ECO:0000313" key="10">
    <source>
        <dbReference type="Proteomes" id="UP000294911"/>
    </source>
</evidence>
<dbReference type="AlphaFoldDB" id="A0A4R2R2H3"/>
<feature type="transmembrane region" description="Helical" evidence="8">
    <location>
        <begin position="258"/>
        <end position="285"/>
    </location>
</feature>
<keyword evidence="10" id="KW-1185">Reference proteome</keyword>
<feature type="transmembrane region" description="Helical" evidence="8">
    <location>
        <begin position="166"/>
        <end position="188"/>
    </location>
</feature>
<dbReference type="SUPFAM" id="SSF81345">
    <property type="entry name" value="ABC transporter involved in vitamin B12 uptake, BtuC"/>
    <property type="match status" value="1"/>
</dbReference>
<dbReference type="PANTHER" id="PTHR30472:SF24">
    <property type="entry name" value="FERRIC ENTEROBACTIN TRANSPORT SYSTEM PERMEASE PROTEIN FEPG"/>
    <property type="match status" value="1"/>
</dbReference>
<keyword evidence="7 8" id="KW-0472">Membrane</keyword>
<dbReference type="RefSeq" id="WP_207894520.1">
    <property type="nucleotide sequence ID" value="NZ_SLXQ01000004.1"/>
</dbReference>